<dbReference type="InterPro" id="IPR032675">
    <property type="entry name" value="LRR_dom_sf"/>
</dbReference>
<dbReference type="SUPFAM" id="SSF52047">
    <property type="entry name" value="RNI-like"/>
    <property type="match status" value="1"/>
</dbReference>
<accession>A0A3G5ALM4</accession>
<protein>
    <recommendedName>
        <fullName evidence="2">F-box domain-containing protein</fullName>
    </recommendedName>
</protein>
<reference evidence="1" key="1">
    <citation type="submission" date="2018-10" db="EMBL/GenBank/DDBJ databases">
        <title>Hidden diversity of soil giant viruses.</title>
        <authorList>
            <person name="Schulz F."/>
            <person name="Alteio L."/>
            <person name="Goudeau D."/>
            <person name="Ryan E.M."/>
            <person name="Malmstrom R.R."/>
            <person name="Blanchard J."/>
            <person name="Woyke T."/>
        </authorList>
    </citation>
    <scope>NUCLEOTIDE SEQUENCE</scope>
    <source>
        <strain evidence="1">SYV1</strain>
    </source>
</reference>
<name>A0A3G5ALM4_9VIRU</name>
<dbReference type="Gene3D" id="3.80.10.10">
    <property type="entry name" value="Ribonuclease Inhibitor"/>
    <property type="match status" value="1"/>
</dbReference>
<proteinExistence type="predicted"/>
<sequence length="574" mass="66741">MSYSKISISSLSLCLHSLIFQYLDFEGISRALRASKSWNKKQILHKSYIQPRTLCICIDHIDVETHPNPAMASWIQGIKVVRPLPTLIDNFISMFHNLRRLEFICGTAFWNWCIRATSDSLQFERLTELVVKPCVVERNMCKLAKYISLNTTNIFSLNHCPRLEEFEIHVNHSEINAVFFLRPVCKALCRVQTLRTLRINGGWVSSISIALDNCISTLAKYPSRLRNLDIEYLDYTGCMFPFIHEKTFPDLQQLNLNLESRRDLLSYRGNEAEIRALLEHCHVFACSVDIAMSIHTTESMCRWSFAGINNATSYWKIIRPKSQHILPIFPSHIGFSLLTSLELNIRSTLHIFPSSTIFSSMPLLTTFHVHIWSIEIGSFKLDFIKALQACESLSSRLENLILPIGHLYMEPHEYNLVDFFSRFTHLKYLDISCHWVVDNLTTYPQRYLRSLPRLKKLKIDNIQDLSISQRLHFFQDLPLSLVKLHLHEFEPLSFSLLFIKNIVYTTVFKDWWTPFIIKLPHLVSICMMSRSEALVLMQRQAPLQSKKHRRDSTYVINTIYNALGKRVDSSCTCN</sequence>
<organism evidence="1">
    <name type="scientific">Sylvanvirus sp</name>
    <dbReference type="NCBI Taxonomy" id="2487774"/>
    <lineage>
        <taxon>Viruses</taxon>
    </lineage>
</organism>
<evidence type="ECO:0000313" key="1">
    <source>
        <dbReference type="EMBL" id="AYV87243.1"/>
    </source>
</evidence>
<evidence type="ECO:0008006" key="2">
    <source>
        <dbReference type="Google" id="ProtNLM"/>
    </source>
</evidence>
<gene>
    <name evidence="1" type="ORF">Sylvanvirus42_5</name>
</gene>
<dbReference type="EMBL" id="MK072548">
    <property type="protein sequence ID" value="AYV87243.1"/>
    <property type="molecule type" value="Genomic_DNA"/>
</dbReference>